<comment type="caution">
    <text evidence="2">The sequence shown here is derived from an EMBL/GenBank/DDBJ whole genome shotgun (WGS) entry which is preliminary data.</text>
</comment>
<name>A0AAD5S7X2_9FUNG</name>
<dbReference type="AlphaFoldDB" id="A0AAD5S7X2"/>
<dbReference type="EMBL" id="JADGJD010000730">
    <property type="protein sequence ID" value="KAJ3048839.1"/>
    <property type="molecule type" value="Genomic_DNA"/>
</dbReference>
<reference evidence="2" key="1">
    <citation type="submission" date="2020-05" db="EMBL/GenBank/DDBJ databases">
        <title>Phylogenomic resolution of chytrid fungi.</title>
        <authorList>
            <person name="Stajich J.E."/>
            <person name="Amses K."/>
            <person name="Simmons R."/>
            <person name="Seto K."/>
            <person name="Myers J."/>
            <person name="Bonds A."/>
            <person name="Quandt C.A."/>
            <person name="Barry K."/>
            <person name="Liu P."/>
            <person name="Grigoriev I."/>
            <person name="Longcore J.E."/>
            <person name="James T.Y."/>
        </authorList>
    </citation>
    <scope>NUCLEOTIDE SEQUENCE</scope>
    <source>
        <strain evidence="2">JEL0318</strain>
    </source>
</reference>
<gene>
    <name evidence="2" type="ORF">HK097_010168</name>
</gene>
<protein>
    <submittedName>
        <fullName evidence="2">Uncharacterized protein</fullName>
    </submittedName>
</protein>
<sequence length="405" mass="43751">MSKRPTDNPAEQSGSKSVKGTLSDSPGGSRAGTPIQKNSRPSTPQLAQSESLVCPGQPNVPLPDGLKGLGFQNPLLPCAPSDLSGGTGWTTLKELYPLRYLHYDDLKAHEKEKVAKFTYERNVQYRNDPRAAMLINELEKKRTFQICATKDEEETKRVFNAFGIATLVADLPIERTFGSLMNVPYACMFGGKEGKPDVVLYLREPDLKAFTANPSRKSVASRDFLLPFLVGEYKDGAASPFYASPQTAWAQMSAAITQLAAGISMDSIIVPAFTLAGPVYAAQVLFLEKRIIDGISVIGFVVAELDAWRVVGNRSAAEHIASSLCGMVAHYKTVTDLLQPLVLQNLLRTMKAGAGPRGDDDYDSEGEGFLECTVVNSDSVSSPVAEKSVKPGAVVNILEQLADTM</sequence>
<evidence type="ECO:0000313" key="3">
    <source>
        <dbReference type="Proteomes" id="UP001212841"/>
    </source>
</evidence>
<feature type="region of interest" description="Disordered" evidence="1">
    <location>
        <begin position="1"/>
        <end position="59"/>
    </location>
</feature>
<evidence type="ECO:0000256" key="1">
    <source>
        <dbReference type="SAM" id="MobiDB-lite"/>
    </source>
</evidence>
<accession>A0AAD5S7X2</accession>
<proteinExistence type="predicted"/>
<feature type="compositionally biased region" description="Polar residues" evidence="1">
    <location>
        <begin position="9"/>
        <end position="26"/>
    </location>
</feature>
<evidence type="ECO:0000313" key="2">
    <source>
        <dbReference type="EMBL" id="KAJ3048839.1"/>
    </source>
</evidence>
<dbReference type="Proteomes" id="UP001212841">
    <property type="component" value="Unassembled WGS sequence"/>
</dbReference>
<organism evidence="2 3">
    <name type="scientific">Rhizophlyctis rosea</name>
    <dbReference type="NCBI Taxonomy" id="64517"/>
    <lineage>
        <taxon>Eukaryota</taxon>
        <taxon>Fungi</taxon>
        <taxon>Fungi incertae sedis</taxon>
        <taxon>Chytridiomycota</taxon>
        <taxon>Chytridiomycota incertae sedis</taxon>
        <taxon>Chytridiomycetes</taxon>
        <taxon>Rhizophlyctidales</taxon>
        <taxon>Rhizophlyctidaceae</taxon>
        <taxon>Rhizophlyctis</taxon>
    </lineage>
</organism>
<feature type="compositionally biased region" description="Polar residues" evidence="1">
    <location>
        <begin position="35"/>
        <end position="51"/>
    </location>
</feature>
<keyword evidence="3" id="KW-1185">Reference proteome</keyword>